<dbReference type="eggNOG" id="COG0149">
    <property type="taxonomic scope" value="Bacteria"/>
</dbReference>
<dbReference type="UniPathway" id="UPA00138"/>
<sequence>MRTPLIAGNWKMHLNLDQAAELAAAVAGVAEACPDREVMIAPPFTALARVREVAGERLILAGQNVCWEEKGAFTGEIAPPMLRELGCRMAIVGHSERRHVFGEDDAMVNRRLRGAMAHGLVPILCIGETLDEREAGQTMAVLERQVRDGLQQVEISEAAGLVIAYEPVWAIGTGKTASPDQAQEAHEFVRRLLCEVYEKNIAAGIRILYGGSVNAANVDEIMAQADVDGALVGGASLSAETFERIIRFA</sequence>
<keyword evidence="5 7" id="KW-0324">Glycolysis</keyword>
<dbReference type="CDD" id="cd00311">
    <property type="entry name" value="TIM"/>
    <property type="match status" value="1"/>
</dbReference>
<evidence type="ECO:0000256" key="5">
    <source>
        <dbReference type="ARBA" id="ARBA00023152"/>
    </source>
</evidence>
<keyword evidence="4 7" id="KW-0963">Cytoplasm</keyword>
<proteinExistence type="inferred from homology"/>
<dbReference type="KEGG" id="dak:DaAHT2_0037"/>
<dbReference type="EMBL" id="CP001940">
    <property type="protein sequence ID" value="ADH84751.1"/>
    <property type="molecule type" value="Genomic_DNA"/>
</dbReference>
<comment type="catalytic activity">
    <reaction evidence="7 8">
        <text>D-glyceraldehyde 3-phosphate = dihydroxyacetone phosphate</text>
        <dbReference type="Rhea" id="RHEA:18585"/>
        <dbReference type="ChEBI" id="CHEBI:57642"/>
        <dbReference type="ChEBI" id="CHEBI:59776"/>
        <dbReference type="EC" id="5.3.1.1"/>
    </reaction>
</comment>
<comment type="function">
    <text evidence="7">Involved in the gluconeogenesis. Catalyzes stereospecifically the conversion of dihydroxyacetone phosphate (DHAP) to D-glyceraldehyde-3-phosphate (G3P).</text>
</comment>
<keyword evidence="6 7" id="KW-0413">Isomerase</keyword>
<dbReference type="InterPro" id="IPR035990">
    <property type="entry name" value="TIM_sf"/>
</dbReference>
<dbReference type="InterPro" id="IPR013785">
    <property type="entry name" value="Aldolase_TIM"/>
</dbReference>
<feature type="binding site" evidence="7">
    <location>
        <position position="212"/>
    </location>
    <ligand>
        <name>substrate</name>
    </ligand>
</feature>
<organism evidence="9 10">
    <name type="scientific">Desulfurivibrio alkaliphilus (strain DSM 19089 / UNIQEM U267 / AHT2)</name>
    <dbReference type="NCBI Taxonomy" id="589865"/>
    <lineage>
        <taxon>Bacteria</taxon>
        <taxon>Pseudomonadati</taxon>
        <taxon>Thermodesulfobacteriota</taxon>
        <taxon>Desulfobulbia</taxon>
        <taxon>Desulfobulbales</taxon>
        <taxon>Desulfobulbaceae</taxon>
        <taxon>Desulfurivibrio</taxon>
    </lineage>
</organism>
<dbReference type="EC" id="5.3.1.1" evidence="7 8"/>
<dbReference type="NCBIfam" id="TIGR00419">
    <property type="entry name" value="tim"/>
    <property type="match status" value="1"/>
</dbReference>
<dbReference type="Proteomes" id="UP000001508">
    <property type="component" value="Chromosome"/>
</dbReference>
<dbReference type="GO" id="GO:0006094">
    <property type="term" value="P:gluconeogenesis"/>
    <property type="evidence" value="ECO:0007669"/>
    <property type="project" value="UniProtKB-UniRule"/>
</dbReference>
<dbReference type="OrthoDB" id="9809429at2"/>
<dbReference type="AlphaFoldDB" id="D6Z594"/>
<dbReference type="GO" id="GO:0004807">
    <property type="term" value="F:triose-phosphate isomerase activity"/>
    <property type="evidence" value="ECO:0007669"/>
    <property type="project" value="UniProtKB-UniRule"/>
</dbReference>
<dbReference type="HOGENOM" id="CLU_024251_2_3_7"/>
<comment type="pathway">
    <text evidence="1 7 8">Carbohydrate degradation; glycolysis; D-glyceraldehyde 3-phosphate from glycerone phosphate: step 1/1.</text>
</comment>
<accession>D6Z594</accession>
<evidence type="ECO:0000256" key="7">
    <source>
        <dbReference type="HAMAP-Rule" id="MF_00147"/>
    </source>
</evidence>
<comment type="pathway">
    <text evidence="7 8">Carbohydrate biosynthesis; gluconeogenesis.</text>
</comment>
<evidence type="ECO:0000313" key="10">
    <source>
        <dbReference type="Proteomes" id="UP000001508"/>
    </source>
</evidence>
<comment type="subunit">
    <text evidence="7 8">Homodimer.</text>
</comment>
<evidence type="ECO:0000256" key="3">
    <source>
        <dbReference type="ARBA" id="ARBA00022432"/>
    </source>
</evidence>
<comment type="subcellular location">
    <subcellularLocation>
        <location evidence="7 8">Cytoplasm</location>
    </subcellularLocation>
</comment>
<evidence type="ECO:0000256" key="6">
    <source>
        <dbReference type="ARBA" id="ARBA00023235"/>
    </source>
</evidence>
<keyword evidence="10" id="KW-1185">Reference proteome</keyword>
<dbReference type="Pfam" id="PF00121">
    <property type="entry name" value="TIM"/>
    <property type="match status" value="1"/>
</dbReference>
<dbReference type="GO" id="GO:0006096">
    <property type="term" value="P:glycolytic process"/>
    <property type="evidence" value="ECO:0007669"/>
    <property type="project" value="UniProtKB-UniRule"/>
</dbReference>
<dbReference type="InterPro" id="IPR022896">
    <property type="entry name" value="TrioseP_Isoase_bac/euk"/>
</dbReference>
<dbReference type="InterPro" id="IPR020861">
    <property type="entry name" value="Triosephosphate_isomerase_AS"/>
</dbReference>
<dbReference type="Gene3D" id="3.20.20.70">
    <property type="entry name" value="Aldolase class I"/>
    <property type="match status" value="1"/>
</dbReference>
<dbReference type="PROSITE" id="PS00171">
    <property type="entry name" value="TIM_1"/>
    <property type="match status" value="1"/>
</dbReference>
<dbReference type="InterPro" id="IPR000652">
    <property type="entry name" value="Triosephosphate_isomerase"/>
</dbReference>
<feature type="binding site" evidence="7">
    <location>
        <begin position="233"/>
        <end position="234"/>
    </location>
    <ligand>
        <name>substrate</name>
    </ligand>
</feature>
<feature type="binding site" evidence="7">
    <location>
        <begin position="9"/>
        <end position="11"/>
    </location>
    <ligand>
        <name>substrate</name>
    </ligand>
</feature>
<dbReference type="FunCoup" id="D6Z594">
    <property type="interactions" value="455"/>
</dbReference>
<dbReference type="PROSITE" id="PS51440">
    <property type="entry name" value="TIM_2"/>
    <property type="match status" value="1"/>
</dbReference>
<dbReference type="PANTHER" id="PTHR21139">
    <property type="entry name" value="TRIOSEPHOSPHATE ISOMERASE"/>
    <property type="match status" value="1"/>
</dbReference>
<keyword evidence="3 7" id="KW-0312">Gluconeogenesis</keyword>
<dbReference type="SUPFAM" id="SSF51351">
    <property type="entry name" value="Triosephosphate isomerase (TIM)"/>
    <property type="match status" value="1"/>
</dbReference>
<feature type="active site" description="Proton acceptor" evidence="7">
    <location>
        <position position="166"/>
    </location>
</feature>
<reference evidence="10" key="1">
    <citation type="submission" date="2010-02" db="EMBL/GenBank/DDBJ databases">
        <title>Complete sequence of Desulfurivibrio alkaliphilus AHT2.</title>
        <authorList>
            <consortium name="US DOE Joint Genome Institute"/>
            <person name="Pitluck S."/>
            <person name="Chertkov O."/>
            <person name="Detter J.C."/>
            <person name="Han C."/>
            <person name="Tapia R."/>
            <person name="Larimer F."/>
            <person name="Land M."/>
            <person name="Hauser L."/>
            <person name="Kyrpides N."/>
            <person name="Mikhailova N."/>
            <person name="Sorokin D.Y."/>
            <person name="Muyzer G."/>
            <person name="Woyke T."/>
        </authorList>
    </citation>
    <scope>NUCLEOTIDE SEQUENCE [LARGE SCALE GENOMIC DNA]</scope>
    <source>
        <strain evidence="10">DSM 19089 / UNIQEM U267 / AHT2</strain>
    </source>
</reference>
<comment type="similarity">
    <text evidence="2 7 8">Belongs to the triosephosphate isomerase family.</text>
</comment>
<evidence type="ECO:0000256" key="2">
    <source>
        <dbReference type="ARBA" id="ARBA00007422"/>
    </source>
</evidence>
<dbReference type="GO" id="GO:0019563">
    <property type="term" value="P:glycerol catabolic process"/>
    <property type="evidence" value="ECO:0007669"/>
    <property type="project" value="TreeGrafter"/>
</dbReference>
<dbReference type="HAMAP" id="MF_00147_B">
    <property type="entry name" value="TIM_B"/>
    <property type="match status" value="1"/>
</dbReference>
<dbReference type="UniPathway" id="UPA00109">
    <property type="reaction ID" value="UER00189"/>
</dbReference>
<evidence type="ECO:0000256" key="8">
    <source>
        <dbReference type="RuleBase" id="RU363013"/>
    </source>
</evidence>
<dbReference type="FunFam" id="3.20.20.70:FF:000016">
    <property type="entry name" value="Triosephosphate isomerase"/>
    <property type="match status" value="1"/>
</dbReference>
<gene>
    <name evidence="7" type="primary">tpiA</name>
    <name evidence="9" type="ordered locus">DaAHT2_0037</name>
</gene>
<dbReference type="GO" id="GO:0046166">
    <property type="term" value="P:glyceraldehyde-3-phosphate biosynthetic process"/>
    <property type="evidence" value="ECO:0007669"/>
    <property type="project" value="TreeGrafter"/>
</dbReference>
<dbReference type="GO" id="GO:0005829">
    <property type="term" value="C:cytosol"/>
    <property type="evidence" value="ECO:0007669"/>
    <property type="project" value="TreeGrafter"/>
</dbReference>
<dbReference type="STRING" id="589865.DaAHT2_0037"/>
<feature type="active site" description="Electrophile" evidence="7">
    <location>
        <position position="94"/>
    </location>
</feature>
<evidence type="ECO:0000313" key="9">
    <source>
        <dbReference type="EMBL" id="ADH84751.1"/>
    </source>
</evidence>
<dbReference type="PANTHER" id="PTHR21139:SF42">
    <property type="entry name" value="TRIOSEPHOSPHATE ISOMERASE"/>
    <property type="match status" value="1"/>
</dbReference>
<dbReference type="InParanoid" id="D6Z594"/>
<dbReference type="RefSeq" id="WP_013162282.1">
    <property type="nucleotide sequence ID" value="NC_014216.1"/>
</dbReference>
<protein>
    <recommendedName>
        <fullName evidence="7 8">Triosephosphate isomerase</fullName>
        <shortName evidence="7">TIM</shortName>
        <shortName evidence="7">TPI</shortName>
        <ecNumber evidence="7 8">5.3.1.1</ecNumber>
    </recommendedName>
    <alternativeName>
        <fullName evidence="7">Triose-phosphate isomerase</fullName>
    </alternativeName>
</protein>
<feature type="binding site" evidence="7">
    <location>
        <position position="172"/>
    </location>
    <ligand>
        <name>substrate</name>
    </ligand>
</feature>
<evidence type="ECO:0000256" key="1">
    <source>
        <dbReference type="ARBA" id="ARBA00004680"/>
    </source>
</evidence>
<name>D6Z594_DESAT</name>
<evidence type="ECO:0000256" key="4">
    <source>
        <dbReference type="ARBA" id="ARBA00022490"/>
    </source>
</evidence>